<dbReference type="SUPFAM" id="SSF63737">
    <property type="entry name" value="Leukotriene A4 hydrolase N-terminal domain"/>
    <property type="match status" value="1"/>
</dbReference>
<dbReference type="Gene3D" id="2.60.40.1730">
    <property type="entry name" value="tricorn interacting facor f3 domain"/>
    <property type="match status" value="1"/>
</dbReference>
<feature type="binding site" evidence="15">
    <location>
        <position position="375"/>
    </location>
    <ligand>
        <name>Zn(2+)</name>
        <dbReference type="ChEBI" id="CHEBI:29105"/>
        <note>catalytic</note>
    </ligand>
</feature>
<dbReference type="GO" id="GO:0012505">
    <property type="term" value="C:endomembrane system"/>
    <property type="evidence" value="ECO:0007669"/>
    <property type="project" value="UniProtKB-SubCell"/>
</dbReference>
<accession>A0A8C7Q4B7</accession>
<keyword evidence="19" id="KW-0732">Signal</keyword>
<evidence type="ECO:0000256" key="15">
    <source>
        <dbReference type="PIRSR" id="PIRSR634016-3"/>
    </source>
</evidence>
<dbReference type="SUPFAM" id="SSF55486">
    <property type="entry name" value="Metalloproteases ('zincins'), catalytic domain"/>
    <property type="match status" value="1"/>
</dbReference>
<keyword evidence="9" id="KW-1133">Transmembrane helix</keyword>
<comment type="cofactor">
    <cofactor evidence="15 17">
        <name>Zn(2+)</name>
        <dbReference type="ChEBI" id="CHEBI:29105"/>
    </cofactor>
    <text evidence="15 17">Binds 1 zinc ion per subunit.</text>
</comment>
<dbReference type="InterPro" id="IPR034016">
    <property type="entry name" value="M1_APN-typ"/>
</dbReference>
<comment type="similarity">
    <text evidence="1 17">Belongs to the peptidase M1 family.</text>
</comment>
<dbReference type="PRINTS" id="PR00756">
    <property type="entry name" value="ALADIPTASE"/>
</dbReference>
<feature type="signal peptide" evidence="19">
    <location>
        <begin position="1"/>
        <end position="22"/>
    </location>
</feature>
<dbReference type="GO" id="GO:0006508">
    <property type="term" value="P:proteolysis"/>
    <property type="evidence" value="ECO:0007669"/>
    <property type="project" value="UniProtKB-KW"/>
</dbReference>
<feature type="domain" description="ERAP1-like C-terminal" evidence="21">
    <location>
        <begin position="600"/>
        <end position="650"/>
    </location>
</feature>
<evidence type="ECO:0000256" key="3">
    <source>
        <dbReference type="ARBA" id="ARBA00022670"/>
    </source>
</evidence>
<proteinExistence type="inferred from homology"/>
<dbReference type="FunFam" id="2.60.40.1910:FF:000001">
    <property type="entry name" value="Leucyl-cystinyl aminopeptidase"/>
    <property type="match status" value="1"/>
</dbReference>
<dbReference type="GO" id="GO:0005615">
    <property type="term" value="C:extracellular space"/>
    <property type="evidence" value="ECO:0007669"/>
    <property type="project" value="TreeGrafter"/>
</dbReference>
<evidence type="ECO:0000256" key="18">
    <source>
        <dbReference type="SAM" id="MobiDB-lite"/>
    </source>
</evidence>
<feature type="domain" description="Peptidase M1 membrane alanine aminopeptidase" evidence="20">
    <location>
        <begin position="280"/>
        <end position="483"/>
    </location>
</feature>
<evidence type="ECO:0000313" key="24">
    <source>
        <dbReference type="Proteomes" id="UP000694395"/>
    </source>
</evidence>
<keyword evidence="4" id="KW-0812">Transmembrane</keyword>
<organism evidence="23 24">
    <name type="scientific">Oncorhynchus mykiss</name>
    <name type="common">Rainbow trout</name>
    <name type="synonym">Salmo gairdneri</name>
    <dbReference type="NCBI Taxonomy" id="8022"/>
    <lineage>
        <taxon>Eukaryota</taxon>
        <taxon>Metazoa</taxon>
        <taxon>Chordata</taxon>
        <taxon>Craniata</taxon>
        <taxon>Vertebrata</taxon>
        <taxon>Euteleostomi</taxon>
        <taxon>Actinopterygii</taxon>
        <taxon>Neopterygii</taxon>
        <taxon>Teleostei</taxon>
        <taxon>Protacanthopterygii</taxon>
        <taxon>Salmoniformes</taxon>
        <taxon>Salmonidae</taxon>
        <taxon>Salmoninae</taxon>
        <taxon>Oncorhynchus</taxon>
    </lineage>
</organism>
<evidence type="ECO:0000256" key="11">
    <source>
        <dbReference type="ARBA" id="ARBA00023136"/>
    </source>
</evidence>
<keyword evidence="6 17" id="KW-0378">Hydrolase</keyword>
<evidence type="ECO:0000259" key="20">
    <source>
        <dbReference type="Pfam" id="PF01433"/>
    </source>
</evidence>
<feature type="site" description="Transition state stabilizer" evidence="16">
    <location>
        <position position="436"/>
    </location>
</feature>
<dbReference type="GO" id="GO:0043171">
    <property type="term" value="P:peptide catabolic process"/>
    <property type="evidence" value="ECO:0007669"/>
    <property type="project" value="TreeGrafter"/>
</dbReference>
<dbReference type="InterPro" id="IPR001930">
    <property type="entry name" value="Peptidase_M1"/>
</dbReference>
<keyword evidence="3 17" id="KW-0645">Protease</keyword>
<dbReference type="InterPro" id="IPR045357">
    <property type="entry name" value="Aminopeptidase_N-like_N"/>
</dbReference>
<dbReference type="FunFam" id="2.60.40.1730:FF:000001">
    <property type="entry name" value="Leucyl-cystinyl aminopeptidase"/>
    <property type="match status" value="1"/>
</dbReference>
<dbReference type="InterPro" id="IPR042097">
    <property type="entry name" value="Aminopeptidase_N-like_N_sf"/>
</dbReference>
<evidence type="ECO:0000256" key="17">
    <source>
        <dbReference type="RuleBase" id="RU364040"/>
    </source>
</evidence>
<dbReference type="AlphaFoldDB" id="A0A8C7Q4B7"/>
<evidence type="ECO:0000256" key="14">
    <source>
        <dbReference type="PIRSR" id="PIRSR634016-1"/>
    </source>
</evidence>
<evidence type="ECO:0000256" key="5">
    <source>
        <dbReference type="ARBA" id="ARBA00022723"/>
    </source>
</evidence>
<evidence type="ECO:0000256" key="6">
    <source>
        <dbReference type="ARBA" id="ARBA00022801"/>
    </source>
</evidence>
<reference evidence="23" key="2">
    <citation type="submission" date="2025-08" db="UniProtKB">
        <authorList>
            <consortium name="Ensembl"/>
        </authorList>
    </citation>
    <scope>IDENTIFICATION</scope>
</reference>
<evidence type="ECO:0000256" key="8">
    <source>
        <dbReference type="ARBA" id="ARBA00022968"/>
    </source>
</evidence>
<dbReference type="Gene3D" id="1.10.390.10">
    <property type="entry name" value="Neutral Protease Domain 2"/>
    <property type="match status" value="1"/>
</dbReference>
<evidence type="ECO:0000259" key="21">
    <source>
        <dbReference type="Pfam" id="PF11838"/>
    </source>
</evidence>
<dbReference type="Pfam" id="PF17900">
    <property type="entry name" value="Peptidase_M1_N"/>
    <property type="match status" value="1"/>
</dbReference>
<evidence type="ECO:0000259" key="22">
    <source>
        <dbReference type="Pfam" id="PF17900"/>
    </source>
</evidence>
<keyword evidence="24" id="KW-1185">Reference proteome</keyword>
<keyword evidence="7 15" id="KW-0862">Zinc</keyword>
<evidence type="ECO:0000256" key="12">
    <source>
        <dbReference type="ARBA" id="ARBA00023180"/>
    </source>
</evidence>
<dbReference type="InterPro" id="IPR050344">
    <property type="entry name" value="Peptidase_M1_aminopeptidases"/>
</dbReference>
<dbReference type="CDD" id="cd09601">
    <property type="entry name" value="M1_APN-Q_like"/>
    <property type="match status" value="1"/>
</dbReference>
<keyword evidence="12" id="KW-0325">Glycoprotein</keyword>
<evidence type="ECO:0000256" key="13">
    <source>
        <dbReference type="ARBA" id="ARBA00060399"/>
    </source>
</evidence>
<evidence type="ECO:0000256" key="4">
    <source>
        <dbReference type="ARBA" id="ARBA00022692"/>
    </source>
</evidence>
<dbReference type="Gene3D" id="1.25.50.20">
    <property type="match status" value="1"/>
</dbReference>
<dbReference type="GeneTree" id="ENSGT00940000162653"/>
<sequence>MFWVRFLVLALLSQAGVTQTSSSPTHASAPPNPTEEQPPLNTGSLSFPWSHLRLPENIVPLHYHLLLHPNLTILSYIGTVRIELQVQNNTNWVVLHSKGLRITTATVLDQNLAHLSDQVLPVLHNPTHEQVAIFSPRVLTGGQKYFLLLEFGAELGEGFYGFYRSTYRTSTGEMRTLASTHFEPTSARMAFPCFDEPSFKANYSISIRRSPAHTALSNMPVQTVVLDDELMEDRFAVSVRMSSYLVAFIVCDFRSVSATTASGVKVSVYAAPEKWEQTHYALKAAVKLLEFYEKYFNISYPLPKQDLVAIPDFQSGAMENWGLITFRETSLLYDPTTSSASDRLWVTKVIAHELAHQWFGNLVTMKWWNDIWLNEGFATYMEYISVDTTYPKLRVDYLLDTCFVAIGRDSLNSSRPISSVAESPTQIKEMFDTVSYNKGACVLHMLRHYLTDQVFQIGIMRYLRRYSYSNARNQDLWDSVANTCSEEEFTSGGHCYSNSQAAKNYLYAGEHLDLTTMMNTWTLQTGVPLVTVARQGSRLVLKQERFLRTTHPSDPAWPSLQQGYLWHIPLTYRTDTSSSIHRHLMTTLTDSVEVGEEVGWVKVNVDMAGYYLVHYDGPGWDDLIQLLKDNHTALSFMDRTHLIHNAFQLTTLPADVTETVYSVGAQEDSGWASLLHIYTLSLSETHKHKILSALASSRDTNKLHRLLELGLEGEVIRTQDLDSLIVMVARNPRGHHLAWSYVQKYWSTLVDKFQLGSFSIRNIIIGTTGQFFSTEELTEVRVFFESIHEQASQLRVTQVAMDNIQKNILWLQRNLGTLRSWLDQQID</sequence>
<feature type="compositionally biased region" description="Low complexity" evidence="18">
    <location>
        <begin position="20"/>
        <end position="29"/>
    </location>
</feature>
<feature type="domain" description="Aminopeptidase N-like N-terminal" evidence="22">
    <location>
        <begin position="59"/>
        <end position="245"/>
    </location>
</feature>
<dbReference type="Proteomes" id="UP000694395">
    <property type="component" value="Chromosome 11"/>
</dbReference>
<dbReference type="Pfam" id="PF11838">
    <property type="entry name" value="ERAP1_C"/>
    <property type="match status" value="2"/>
</dbReference>
<gene>
    <name evidence="23" type="primary">LOC110536151</name>
</gene>
<evidence type="ECO:0000256" key="10">
    <source>
        <dbReference type="ARBA" id="ARBA00023049"/>
    </source>
</evidence>
<feature type="active site" description="Proton acceptor" evidence="14">
    <location>
        <position position="353"/>
    </location>
</feature>
<dbReference type="GO" id="GO:0042277">
    <property type="term" value="F:peptide binding"/>
    <property type="evidence" value="ECO:0007669"/>
    <property type="project" value="TreeGrafter"/>
</dbReference>
<dbReference type="EC" id="3.4.11.-" evidence="17"/>
<evidence type="ECO:0000256" key="7">
    <source>
        <dbReference type="ARBA" id="ARBA00022833"/>
    </source>
</evidence>
<protein>
    <recommendedName>
        <fullName evidence="17">Aminopeptidase</fullName>
        <ecNumber evidence="17">3.4.11.-</ecNumber>
    </recommendedName>
</protein>
<dbReference type="GO" id="GO:0005737">
    <property type="term" value="C:cytoplasm"/>
    <property type="evidence" value="ECO:0007669"/>
    <property type="project" value="TreeGrafter"/>
</dbReference>
<dbReference type="GO" id="GO:0016020">
    <property type="term" value="C:membrane"/>
    <property type="evidence" value="ECO:0007669"/>
    <property type="project" value="TreeGrafter"/>
</dbReference>
<dbReference type="Gene3D" id="2.60.40.1910">
    <property type="match status" value="1"/>
</dbReference>
<feature type="chain" id="PRO_5034658534" description="Aminopeptidase" evidence="19">
    <location>
        <begin position="23"/>
        <end position="827"/>
    </location>
</feature>
<evidence type="ECO:0000256" key="16">
    <source>
        <dbReference type="PIRSR" id="PIRSR634016-4"/>
    </source>
</evidence>
<feature type="binding site" evidence="15">
    <location>
        <position position="356"/>
    </location>
    <ligand>
        <name>Zn(2+)</name>
        <dbReference type="ChEBI" id="CHEBI:29105"/>
        <note>catalytic</note>
    </ligand>
</feature>
<keyword evidence="11" id="KW-0472">Membrane</keyword>
<evidence type="ECO:0000313" key="23">
    <source>
        <dbReference type="Ensembl" id="ENSOMYP00000030810.1"/>
    </source>
</evidence>
<dbReference type="InterPro" id="IPR027268">
    <property type="entry name" value="Peptidase_M4/M1_CTD_sf"/>
</dbReference>
<dbReference type="Pfam" id="PF01433">
    <property type="entry name" value="Peptidase_M1"/>
    <property type="match status" value="1"/>
</dbReference>
<dbReference type="GO" id="GO:0070006">
    <property type="term" value="F:metalloaminopeptidase activity"/>
    <property type="evidence" value="ECO:0007669"/>
    <property type="project" value="TreeGrafter"/>
</dbReference>
<comment type="subcellular location">
    <subcellularLocation>
        <location evidence="13">Endomembrane system</location>
        <topology evidence="13">Single-pass type II membrane protein</topology>
    </subcellularLocation>
</comment>
<feature type="domain" description="ERAP1-like C-terminal" evidence="21">
    <location>
        <begin position="651"/>
        <end position="805"/>
    </location>
</feature>
<dbReference type="FunFam" id="1.25.50.20:FF:000003">
    <property type="entry name" value="Leucyl-cystinyl aminopeptidase"/>
    <property type="match status" value="1"/>
</dbReference>
<keyword evidence="5 15" id="KW-0479">Metal-binding</keyword>
<evidence type="ECO:0000256" key="1">
    <source>
        <dbReference type="ARBA" id="ARBA00010136"/>
    </source>
</evidence>
<evidence type="ECO:0000256" key="9">
    <source>
        <dbReference type="ARBA" id="ARBA00022989"/>
    </source>
</evidence>
<evidence type="ECO:0000256" key="2">
    <source>
        <dbReference type="ARBA" id="ARBA00022438"/>
    </source>
</evidence>
<dbReference type="PANTHER" id="PTHR11533:SF239">
    <property type="entry name" value="ENDOPLASMIC RETICULUM AMINOPEPTIDASE 2"/>
    <property type="match status" value="1"/>
</dbReference>
<feature type="region of interest" description="Disordered" evidence="18">
    <location>
        <begin position="20"/>
        <end position="41"/>
    </location>
</feature>
<reference evidence="23" key="3">
    <citation type="submission" date="2025-09" db="UniProtKB">
        <authorList>
            <consortium name="Ensembl"/>
        </authorList>
    </citation>
    <scope>IDENTIFICATION</scope>
</reference>
<dbReference type="Ensembl" id="ENSOMYT00000033591.2">
    <property type="protein sequence ID" value="ENSOMYP00000030810.1"/>
    <property type="gene ID" value="ENSOMYG00000012437.2"/>
</dbReference>
<name>A0A8C7Q4B7_ONCMY</name>
<keyword evidence="10 17" id="KW-0482">Metalloprotease</keyword>
<reference evidence="23" key="1">
    <citation type="submission" date="2020-07" db="EMBL/GenBank/DDBJ databases">
        <title>A long reads based de novo assembly of the rainbow trout Arlee double haploid line genome.</title>
        <authorList>
            <person name="Gao G."/>
            <person name="Palti Y."/>
        </authorList>
    </citation>
    <scope>NUCLEOTIDE SEQUENCE [LARGE SCALE GENOMIC DNA]</scope>
</reference>
<evidence type="ECO:0000256" key="19">
    <source>
        <dbReference type="SAM" id="SignalP"/>
    </source>
</evidence>
<dbReference type="FunFam" id="1.10.390.10:FF:000016">
    <property type="entry name" value="Glutamyl aminopeptidase"/>
    <property type="match status" value="1"/>
</dbReference>
<dbReference type="InterPro" id="IPR014782">
    <property type="entry name" value="Peptidase_M1_dom"/>
</dbReference>
<keyword evidence="8" id="KW-0735">Signal-anchor</keyword>
<feature type="binding site" evidence="15">
    <location>
        <position position="352"/>
    </location>
    <ligand>
        <name>Zn(2+)</name>
        <dbReference type="ChEBI" id="CHEBI:29105"/>
        <note>catalytic</note>
    </ligand>
</feature>
<dbReference type="GO" id="GO:0008270">
    <property type="term" value="F:zinc ion binding"/>
    <property type="evidence" value="ECO:0007669"/>
    <property type="project" value="UniProtKB-UniRule"/>
</dbReference>
<dbReference type="InterPro" id="IPR024571">
    <property type="entry name" value="ERAP1-like_C_dom"/>
</dbReference>
<dbReference type="PANTHER" id="PTHR11533">
    <property type="entry name" value="PROTEASE M1 ZINC METALLOPROTEASE"/>
    <property type="match status" value="1"/>
</dbReference>
<keyword evidence="2 17" id="KW-0031">Aminopeptidase</keyword>